<keyword evidence="9 10" id="KW-0627">Porphyrin biosynthesis</keyword>
<comment type="function">
    <text evidence="10">Catalyzes the decarboxylation of four acetate groups of uroporphyrinogen-III to yield coproporphyrinogen-III.</text>
</comment>
<comment type="catalytic activity">
    <reaction evidence="10 11">
        <text>uroporphyrinogen III + 4 H(+) = coproporphyrinogen III + 4 CO2</text>
        <dbReference type="Rhea" id="RHEA:19865"/>
        <dbReference type="ChEBI" id="CHEBI:15378"/>
        <dbReference type="ChEBI" id="CHEBI:16526"/>
        <dbReference type="ChEBI" id="CHEBI:57308"/>
        <dbReference type="ChEBI" id="CHEBI:57309"/>
        <dbReference type="EC" id="4.1.1.37"/>
    </reaction>
</comment>
<keyword evidence="15" id="KW-1185">Reference proteome</keyword>
<dbReference type="AlphaFoldDB" id="A3U6E8"/>
<evidence type="ECO:0000256" key="11">
    <source>
        <dbReference type="RuleBase" id="RU000554"/>
    </source>
</evidence>
<organism evidence="14 15">
    <name type="scientific">Croceibacter atlanticus (strain ATCC BAA-628 / JCM 21780 / CIP 108009 / IAM 15332 / KCTC 12090 / HTCC2559)</name>
    <dbReference type="NCBI Taxonomy" id="216432"/>
    <lineage>
        <taxon>Bacteria</taxon>
        <taxon>Pseudomonadati</taxon>
        <taxon>Bacteroidota</taxon>
        <taxon>Flavobacteriia</taxon>
        <taxon>Flavobacteriales</taxon>
        <taxon>Flavobacteriaceae</taxon>
        <taxon>Croceibacter</taxon>
    </lineage>
</organism>
<dbReference type="KEGG" id="cat:CA2559_03630"/>
<evidence type="ECO:0000256" key="12">
    <source>
        <dbReference type="RuleBase" id="RU004169"/>
    </source>
</evidence>
<feature type="binding site" evidence="10">
    <location>
        <position position="207"/>
    </location>
    <ligand>
        <name>substrate</name>
    </ligand>
</feature>
<dbReference type="PANTHER" id="PTHR21091:SF169">
    <property type="entry name" value="UROPORPHYRINOGEN DECARBOXYLASE"/>
    <property type="match status" value="1"/>
</dbReference>
<dbReference type="GO" id="GO:0005829">
    <property type="term" value="C:cytosol"/>
    <property type="evidence" value="ECO:0007669"/>
    <property type="project" value="UniProtKB-SubCell"/>
</dbReference>
<dbReference type="UniPathway" id="UPA00251">
    <property type="reaction ID" value="UER00321"/>
</dbReference>
<dbReference type="InterPro" id="IPR038071">
    <property type="entry name" value="UROD/MetE-like_sf"/>
</dbReference>
<dbReference type="GO" id="GO:0004853">
    <property type="term" value="F:uroporphyrinogen decarboxylase activity"/>
    <property type="evidence" value="ECO:0007669"/>
    <property type="project" value="UniProtKB-UniRule"/>
</dbReference>
<name>A3U6E8_CROAH</name>
<keyword evidence="6 10" id="KW-0963">Cytoplasm</keyword>
<protein>
    <recommendedName>
        <fullName evidence="5 10">Uroporphyrinogen decarboxylase</fullName>
        <shortName evidence="10">UPD</shortName>
        <shortName evidence="10">URO-D</shortName>
        <ecNumber evidence="5 10">4.1.1.37</ecNumber>
    </recommendedName>
</protein>
<dbReference type="STRING" id="216432.CA2559_03630"/>
<evidence type="ECO:0000256" key="1">
    <source>
        <dbReference type="ARBA" id="ARBA00004514"/>
    </source>
</evidence>
<feature type="binding site" evidence="10">
    <location>
        <position position="319"/>
    </location>
    <ligand>
        <name>substrate</name>
    </ligand>
</feature>
<dbReference type="Proteomes" id="UP000002297">
    <property type="component" value="Chromosome"/>
</dbReference>
<comment type="subunit">
    <text evidence="4 10">Homodimer.</text>
</comment>
<feature type="domain" description="Uroporphyrinogen decarboxylase (URO-D)" evidence="13">
    <location>
        <begin position="20"/>
        <end position="29"/>
    </location>
</feature>
<feature type="binding site" evidence="10">
    <location>
        <position position="44"/>
    </location>
    <ligand>
        <name>substrate</name>
    </ligand>
</feature>
<evidence type="ECO:0000256" key="9">
    <source>
        <dbReference type="ARBA" id="ARBA00023244"/>
    </source>
</evidence>
<dbReference type="HOGENOM" id="CLU_040933_0_0_10"/>
<evidence type="ECO:0000256" key="10">
    <source>
        <dbReference type="HAMAP-Rule" id="MF_00218"/>
    </source>
</evidence>
<dbReference type="PROSITE" id="PS00906">
    <property type="entry name" value="UROD_1"/>
    <property type="match status" value="1"/>
</dbReference>
<keyword evidence="8 10" id="KW-0456">Lyase</keyword>
<dbReference type="InterPro" id="IPR006361">
    <property type="entry name" value="Uroporphyrinogen_deCO2ase_HemE"/>
</dbReference>
<dbReference type="InterPro" id="IPR000257">
    <property type="entry name" value="Uroporphyrinogen_deCOase"/>
</dbReference>
<comment type="similarity">
    <text evidence="3 10 12">Belongs to the uroporphyrinogen decarboxylase family.</text>
</comment>
<comment type="subcellular location">
    <subcellularLocation>
        <location evidence="1">Cytoplasm</location>
        <location evidence="1">Cytosol</location>
    </subcellularLocation>
</comment>
<dbReference type="FunFam" id="3.20.20.210:FF:000008">
    <property type="entry name" value="Uroporphyrinogen decarboxylase"/>
    <property type="match status" value="1"/>
</dbReference>
<feature type="binding site" evidence="10">
    <location>
        <position position="152"/>
    </location>
    <ligand>
        <name>substrate</name>
    </ligand>
</feature>
<reference evidence="14 15" key="1">
    <citation type="journal article" date="2010" name="J. Bacteriol.">
        <title>The complete genome sequence of Croceibacter atlanticus HTCC2559T.</title>
        <authorList>
            <person name="Oh H.M."/>
            <person name="Kang I."/>
            <person name="Ferriera S."/>
            <person name="Giovannoni S.J."/>
            <person name="Cho J.C."/>
        </authorList>
    </citation>
    <scope>NUCLEOTIDE SEQUENCE [LARGE SCALE GENOMIC DNA]</scope>
    <source>
        <strain evidence="15">ATCC BAA-628 / HTCC2559 / KCTC 12090</strain>
    </source>
</reference>
<evidence type="ECO:0000313" key="14">
    <source>
        <dbReference type="EMBL" id="EAP87815.1"/>
    </source>
</evidence>
<evidence type="ECO:0000259" key="13">
    <source>
        <dbReference type="PROSITE" id="PS00906"/>
    </source>
</evidence>
<dbReference type="SUPFAM" id="SSF51726">
    <property type="entry name" value="UROD/MetE-like"/>
    <property type="match status" value="1"/>
</dbReference>
<evidence type="ECO:0000256" key="6">
    <source>
        <dbReference type="ARBA" id="ARBA00022490"/>
    </source>
</evidence>
<accession>A3U6E8</accession>
<dbReference type="RefSeq" id="WP_013186491.1">
    <property type="nucleotide sequence ID" value="NC_014230.1"/>
</dbReference>
<dbReference type="NCBIfam" id="TIGR01464">
    <property type="entry name" value="hemE"/>
    <property type="match status" value="1"/>
</dbReference>
<dbReference type="CDD" id="cd00717">
    <property type="entry name" value="URO-D"/>
    <property type="match status" value="1"/>
</dbReference>
<keyword evidence="7 10" id="KW-0210">Decarboxylase</keyword>
<sequence>MIKNDLFLKALRGESVERPPVWMMRQAGRYLPEFMELKHKYDFFTRCQTPELASEITVQPIRRYGMDAAILFSDILVIPQAMNIDVEMKPGVGPWLPTPIRTAKQVEQDVIVPNIDETLGYVMDAITMTKEKLNNEVPLIGFAGSPWTILCYCVQGQGSKNFDKAKEFCFTQPVAAHLLLQKITDTTIAYLKRKVETGVNAVQVFDSWGGMLSPVDYQEFSWQYIQQIIDALKDMAPVIAFGKGCWFALDEMSKSGASALGVDWTITAENARKFTNNSITLQGNFDPTRLFSPPKEIKRMVTEMIDAFGKDKYIVNLGHGILPNIPIENAGAFIEAVKEYKSK</sequence>
<dbReference type="EC" id="4.1.1.37" evidence="5 10"/>
<gene>
    <name evidence="10" type="primary">hemE</name>
    <name evidence="14" type="ordered locus">CA2559_03630</name>
</gene>
<evidence type="ECO:0000256" key="4">
    <source>
        <dbReference type="ARBA" id="ARBA00011738"/>
    </source>
</evidence>
<evidence type="ECO:0000313" key="15">
    <source>
        <dbReference type="Proteomes" id="UP000002297"/>
    </source>
</evidence>
<feature type="binding site" evidence="10">
    <location>
        <begin position="25"/>
        <end position="29"/>
    </location>
    <ligand>
        <name>substrate</name>
    </ligand>
</feature>
<dbReference type="eggNOG" id="COG0407">
    <property type="taxonomic scope" value="Bacteria"/>
</dbReference>
<evidence type="ECO:0000256" key="8">
    <source>
        <dbReference type="ARBA" id="ARBA00023239"/>
    </source>
</evidence>
<comment type="pathway">
    <text evidence="2 10 11">Porphyrin-containing compound metabolism; protoporphyrin-IX biosynthesis; coproporphyrinogen-III from 5-aminolevulinate: step 4/4.</text>
</comment>
<dbReference type="GO" id="GO:0006782">
    <property type="term" value="P:protoporphyrinogen IX biosynthetic process"/>
    <property type="evidence" value="ECO:0007669"/>
    <property type="project" value="UniProtKB-UniRule"/>
</dbReference>
<feature type="binding site" evidence="10">
    <location>
        <position position="74"/>
    </location>
    <ligand>
        <name>substrate</name>
    </ligand>
</feature>
<dbReference type="Pfam" id="PF01208">
    <property type="entry name" value="URO-D"/>
    <property type="match status" value="1"/>
</dbReference>
<dbReference type="EMBL" id="CP002046">
    <property type="protein sequence ID" value="EAP87815.1"/>
    <property type="molecule type" value="Genomic_DNA"/>
</dbReference>
<dbReference type="GeneID" id="89452517"/>
<dbReference type="OrthoDB" id="9806656at2"/>
<dbReference type="HAMAP" id="MF_00218">
    <property type="entry name" value="URO_D"/>
    <property type="match status" value="1"/>
</dbReference>
<evidence type="ECO:0000256" key="5">
    <source>
        <dbReference type="ARBA" id="ARBA00012288"/>
    </source>
</evidence>
<feature type="site" description="Transition state stabilizer" evidence="10">
    <location>
        <position position="74"/>
    </location>
</feature>
<evidence type="ECO:0000256" key="3">
    <source>
        <dbReference type="ARBA" id="ARBA00009935"/>
    </source>
</evidence>
<evidence type="ECO:0000256" key="7">
    <source>
        <dbReference type="ARBA" id="ARBA00022793"/>
    </source>
</evidence>
<proteinExistence type="inferred from homology"/>
<dbReference type="PANTHER" id="PTHR21091">
    <property type="entry name" value="METHYLTETRAHYDROFOLATE:HOMOCYSTEINE METHYLTRANSFERASE RELATED"/>
    <property type="match status" value="1"/>
</dbReference>
<evidence type="ECO:0000256" key="2">
    <source>
        <dbReference type="ARBA" id="ARBA00004804"/>
    </source>
</evidence>
<dbReference type="Gene3D" id="3.20.20.210">
    <property type="match status" value="1"/>
</dbReference>